<dbReference type="PANTHER" id="PTHR34512">
    <property type="entry name" value="CELL SURFACE PROTEIN"/>
    <property type="match status" value="1"/>
</dbReference>
<reference evidence="3 4" key="1">
    <citation type="submission" date="2022-07" db="EMBL/GenBank/DDBJ databases">
        <title>Two temperate virus in Haloterrigena jeotgali A29.</title>
        <authorList>
            <person name="Deng X."/>
        </authorList>
    </citation>
    <scope>NUCLEOTIDE SEQUENCE [LARGE SCALE GENOMIC DNA]</scope>
    <source>
        <strain evidence="3 4">A29</strain>
    </source>
</reference>
<gene>
    <name evidence="3" type="ORF">NP511_14315</name>
</gene>
<dbReference type="RefSeq" id="WP_084158295.1">
    <property type="nucleotide sequence ID" value="NZ_CP101873.1"/>
</dbReference>
<dbReference type="SMART" id="SM00564">
    <property type="entry name" value="PQQ"/>
    <property type="match status" value="6"/>
</dbReference>
<name>A0AAF0SXX3_9EURY</name>
<feature type="domain" description="Pyrrolo-quinoline quinone repeat" evidence="2">
    <location>
        <begin position="105"/>
        <end position="348"/>
    </location>
</feature>
<sequence length="403" mass="43923">MSWKPNRTRRTWLASCASTVAGVSVLAGCTSDSSETNEDEPENDDTLSADTWPMYGVDPQNTGYHPTATGPTGDEVRLRKVFEGEGSISNSPVIVDDTLYVAADTHLYAVDLETEELEWQKEVNASPAAHPAAGDDRVFAGTRDGIVAADLEDGEIRWRNDIGISSVNPVPVNDGVIGIQNLFLHYFDLKNGDESTLHDMRNHQGSYPYTHVPAVDNGNAYFVSENSIYAVDIVDGSVQWQFNSSTKEPLGESDPVVLDETVYLGGEDHRLYAIESGSKKWELEIDEPIKCSPSVASGTVYFGGGGTGTQDFFAINIENKSFEWSPKNLRYSVSAKPVITDDIVYVSSYHDLVAFNTEDGTVKWRVKDLGQESGESIRAPPAISNGTLYVPTAEGNVYAVEDA</sequence>
<dbReference type="Proteomes" id="UP001224926">
    <property type="component" value="Chromosome"/>
</dbReference>
<protein>
    <submittedName>
        <fullName evidence="3">PQQ-binding-like beta-propeller repeat protein</fullName>
    </submittedName>
</protein>
<dbReference type="AlphaFoldDB" id="A0AAF0SXX3"/>
<dbReference type="InterPro" id="IPR011047">
    <property type="entry name" value="Quinoprotein_ADH-like_sf"/>
</dbReference>
<dbReference type="PROSITE" id="PS51257">
    <property type="entry name" value="PROKAR_LIPOPROTEIN"/>
    <property type="match status" value="1"/>
</dbReference>
<dbReference type="InterPro" id="IPR002372">
    <property type="entry name" value="PQQ_rpt_dom"/>
</dbReference>
<dbReference type="InterPro" id="IPR015943">
    <property type="entry name" value="WD40/YVTN_repeat-like_dom_sf"/>
</dbReference>
<dbReference type="Pfam" id="PF13360">
    <property type="entry name" value="PQQ_2"/>
    <property type="match status" value="1"/>
</dbReference>
<dbReference type="GeneID" id="39862807"/>
<dbReference type="EMBL" id="CP101873">
    <property type="protein sequence ID" value="WMT06556.1"/>
    <property type="molecule type" value="Genomic_DNA"/>
</dbReference>
<evidence type="ECO:0000313" key="4">
    <source>
        <dbReference type="Proteomes" id="UP001224926"/>
    </source>
</evidence>
<accession>A0AAF0SXX3</accession>
<evidence type="ECO:0000259" key="2">
    <source>
        <dbReference type="Pfam" id="PF13360"/>
    </source>
</evidence>
<dbReference type="Gene3D" id="2.130.10.10">
    <property type="entry name" value="YVTN repeat-like/Quinoprotein amine dehydrogenase"/>
    <property type="match status" value="2"/>
</dbReference>
<organism evidence="3 4">
    <name type="scientific">Natrinema thermotolerans</name>
    <dbReference type="NCBI Taxonomy" id="121872"/>
    <lineage>
        <taxon>Archaea</taxon>
        <taxon>Methanobacteriati</taxon>
        <taxon>Methanobacteriota</taxon>
        <taxon>Stenosarchaea group</taxon>
        <taxon>Halobacteria</taxon>
        <taxon>Halobacteriales</taxon>
        <taxon>Natrialbaceae</taxon>
        <taxon>Natrinema</taxon>
    </lineage>
</organism>
<dbReference type="PANTHER" id="PTHR34512:SF30">
    <property type="entry name" value="OUTER MEMBRANE PROTEIN ASSEMBLY FACTOR BAMB"/>
    <property type="match status" value="1"/>
</dbReference>
<feature type="compositionally biased region" description="Acidic residues" evidence="1">
    <location>
        <begin position="35"/>
        <end position="47"/>
    </location>
</feature>
<proteinExistence type="predicted"/>
<evidence type="ECO:0000313" key="3">
    <source>
        <dbReference type="EMBL" id="WMT06556.1"/>
    </source>
</evidence>
<feature type="region of interest" description="Disordered" evidence="1">
    <location>
        <begin position="29"/>
        <end position="51"/>
    </location>
</feature>
<keyword evidence="4" id="KW-1185">Reference proteome</keyword>
<dbReference type="InterPro" id="IPR018391">
    <property type="entry name" value="PQQ_b-propeller_rpt"/>
</dbReference>
<evidence type="ECO:0000256" key="1">
    <source>
        <dbReference type="SAM" id="MobiDB-lite"/>
    </source>
</evidence>
<dbReference type="SUPFAM" id="SSF50998">
    <property type="entry name" value="Quinoprotein alcohol dehydrogenase-like"/>
    <property type="match status" value="2"/>
</dbReference>